<dbReference type="Proteomes" id="UP000015527">
    <property type="component" value="Unassembled WGS sequence"/>
</dbReference>
<dbReference type="EMBL" id="ATHL01000024">
    <property type="protein sequence ID" value="EQB19170.1"/>
    <property type="molecule type" value="Genomic_DNA"/>
</dbReference>
<dbReference type="SUPFAM" id="SSF48208">
    <property type="entry name" value="Six-hairpin glycosidases"/>
    <property type="match status" value="1"/>
</dbReference>
<organism evidence="3 4">
    <name type="scientific">Novosphingobium lindaniclasticum LE124</name>
    <dbReference type="NCBI Taxonomy" id="1096930"/>
    <lineage>
        <taxon>Bacteria</taxon>
        <taxon>Pseudomonadati</taxon>
        <taxon>Pseudomonadota</taxon>
        <taxon>Alphaproteobacteria</taxon>
        <taxon>Sphingomonadales</taxon>
        <taxon>Sphingomonadaceae</taxon>
        <taxon>Novosphingobium</taxon>
    </lineage>
</organism>
<sequence>MTFVVLRYTNAMKEAAITPVFRHTRTPIRDDEGYLDLHEYGALGEGRSVALSAADGSIDWWCVPNLDSPPLFDRLLDPDDGGFFAIAPIGEFTAERAYRTESNVLETVFSTSSGRAVLVESLNSGTAGRLPWCELARRIEGLEGEVDFKIELRFGRRAGLVSPYIHKIGPRSVFHAGAVLGLFLHSEGIRIDRSDDCGVEAKFTVGAGAWELAAIVAGEDEPLVAPSIDQISERLDISDQEWRTWASRIAYDGPRRHLLMRNALALKLLLYSPSGAIAAAATSSLPERVGGTKNWDYRYAWVRDAGYTIKAFLAIGAEAEAKAAFTWLLKQLGEVGPAVCYSLSGGPAPADRRIDVPGYRRSQPVVTGNRATEQLQHGIYGDIFETASRFVACGNILDAKTARTLSDLADICADTWMQKDAGIWELPEAQHYTMSKVSCWQALARAVELADEGQLPTTCRDRWGRERDRIARWIDENCWSEEVGAYTFYPGTTRLDASLALAVRFRFDGQERLARTIAAIDRELAAGPLHYRYSGADQEEGCFLACSFWMVEAKAILGQRQAAESAFDELVRILSVGDGVYPEMMDPQSGEYLGNIPQGLTHLAAVHAIMTLEEVERA</sequence>
<name>T0J4U5_9SPHN</name>
<protein>
    <submittedName>
        <fullName evidence="3">Uncharacterized protein</fullName>
    </submittedName>
</protein>
<accession>T0J4U5</accession>
<evidence type="ECO:0000259" key="1">
    <source>
        <dbReference type="Pfam" id="PF00723"/>
    </source>
</evidence>
<evidence type="ECO:0000259" key="2">
    <source>
        <dbReference type="Pfam" id="PF19291"/>
    </source>
</evidence>
<dbReference type="Pfam" id="PF00723">
    <property type="entry name" value="Glyco_hydro_15"/>
    <property type="match status" value="1"/>
</dbReference>
<dbReference type="GO" id="GO:0004553">
    <property type="term" value="F:hydrolase activity, hydrolyzing O-glycosyl compounds"/>
    <property type="evidence" value="ECO:0007669"/>
    <property type="project" value="UniProtKB-ARBA"/>
</dbReference>
<dbReference type="GO" id="GO:0005975">
    <property type="term" value="P:carbohydrate metabolic process"/>
    <property type="evidence" value="ECO:0007669"/>
    <property type="project" value="InterPro"/>
</dbReference>
<feature type="domain" description="Trehalase-like N-terminal" evidence="2">
    <location>
        <begin position="42"/>
        <end position="111"/>
    </location>
</feature>
<proteinExistence type="predicted"/>
<dbReference type="PANTHER" id="PTHR31616">
    <property type="entry name" value="TREHALASE"/>
    <property type="match status" value="1"/>
</dbReference>
<dbReference type="AlphaFoldDB" id="T0J4U5"/>
<keyword evidence="4" id="KW-1185">Reference proteome</keyword>
<comment type="caution">
    <text evidence="3">The sequence shown here is derived from an EMBL/GenBank/DDBJ whole genome shotgun (WGS) entry which is preliminary data.</text>
</comment>
<dbReference type="Gene3D" id="1.50.10.10">
    <property type="match status" value="1"/>
</dbReference>
<evidence type="ECO:0000313" key="4">
    <source>
        <dbReference type="Proteomes" id="UP000015527"/>
    </source>
</evidence>
<dbReference type="InterPro" id="IPR011613">
    <property type="entry name" value="GH15-like"/>
</dbReference>
<dbReference type="Pfam" id="PF19291">
    <property type="entry name" value="TREH_N"/>
    <property type="match status" value="1"/>
</dbReference>
<gene>
    <name evidence="3" type="ORF">L284_02745</name>
</gene>
<reference evidence="3 4" key="1">
    <citation type="journal article" date="2013" name="Genome Announc.">
        <title>Genome Sequence of Novosphingobium lindaniclasticum LE124T, Isolated from a Hexachlorocyclohexane Dumpsite.</title>
        <authorList>
            <person name="Saxena A."/>
            <person name="Nayyar N."/>
            <person name="Sangwan N."/>
            <person name="Kumari R."/>
            <person name="Khurana J.P."/>
            <person name="Lal R."/>
        </authorList>
    </citation>
    <scope>NUCLEOTIDE SEQUENCE [LARGE SCALE GENOMIC DNA]</scope>
    <source>
        <strain evidence="3 4">LE124</strain>
    </source>
</reference>
<evidence type="ECO:0000313" key="3">
    <source>
        <dbReference type="EMBL" id="EQB19170.1"/>
    </source>
</evidence>
<dbReference type="PANTHER" id="PTHR31616:SF0">
    <property type="entry name" value="GLUCAN 1,4-ALPHA-GLUCOSIDASE"/>
    <property type="match status" value="1"/>
</dbReference>
<dbReference type="InterPro" id="IPR012341">
    <property type="entry name" value="6hp_glycosidase-like_sf"/>
</dbReference>
<dbReference type="eggNOG" id="COG3387">
    <property type="taxonomic scope" value="Bacteria"/>
</dbReference>
<dbReference type="PATRIC" id="fig|1096930.3.peg.538"/>
<feature type="domain" description="GH15-like" evidence="1">
    <location>
        <begin position="253"/>
        <end position="555"/>
    </location>
</feature>
<dbReference type="InterPro" id="IPR045582">
    <property type="entry name" value="Trehalase-like_N"/>
</dbReference>
<dbReference type="InterPro" id="IPR008928">
    <property type="entry name" value="6-hairpin_glycosidase_sf"/>
</dbReference>